<dbReference type="SUPFAM" id="SSF50965">
    <property type="entry name" value="Galactose oxidase, central domain"/>
    <property type="match status" value="1"/>
</dbReference>
<dbReference type="PROSITE" id="PS50181">
    <property type="entry name" value="FBOX"/>
    <property type="match status" value="1"/>
</dbReference>
<name>A0A8S1ZEI0_ARAAE</name>
<sequence>MDRLPFHILEEILFRLDPKSLAMMQCTDRSINSHITDDPLFKSVYKKDRSDEGKVQGYDLKGNKWGVMDWIPRWGDGKRDFYQSKPALTSSSMELDENVDVNMTMVNHDDDKRISSLSKIMRVISGISPYAQSLFKKKGKLLGKRLMIEEETKLKMMIDEPNSSEFLDVGSGLLHISNYGSKSLFCNPFGDSMSFRYQDSLDIKTRVLCSCSGLLLLFMDCLCVVNPLTKRYRFLDHSKSIFLGRVNKRGQLSFNLPCHKMNRIGFAVDQIDRTTQGFKVVCMKDTKASNPDQTMYQFEITTGDSCWRLSETTITCSASVHMADKKPVYFDGSLHWLRKDGSILAFNPETEKARLIPIKFPLKLSAANKFLFAATEKELALISATEEMINVYSLENILVDPKWVLVKQIQNGVLDKKTMRCWNVAAYNGKCLVLWQMNKVDCDGDVYGYDLRVNKWEVIGWIPEWCDGYQVFYLFKPSFSSAIELNKKVDIETMNMGHGDDGKHISTLRKIMSLIDEISPYAKRLFKKKGKRHGKRLMTEEETELKMTVDEPSSSKFLDVKRFNKKRRFLGMYKTNKRKRSVRSAGRVGGSRGLCVLRRYGSVFSEHR</sequence>
<accession>A0A8S1ZEI0</accession>
<evidence type="ECO:0000313" key="3">
    <source>
        <dbReference type="Proteomes" id="UP000682877"/>
    </source>
</evidence>
<dbReference type="InterPro" id="IPR006527">
    <property type="entry name" value="F-box-assoc_dom_typ1"/>
</dbReference>
<dbReference type="SUPFAM" id="SSF81383">
    <property type="entry name" value="F-box domain"/>
    <property type="match status" value="1"/>
</dbReference>
<proteinExistence type="predicted"/>
<dbReference type="InterPro" id="IPR050796">
    <property type="entry name" value="SCF_F-box_component"/>
</dbReference>
<dbReference type="InterPro" id="IPR011043">
    <property type="entry name" value="Gal_Oxase/kelch_b-propeller"/>
</dbReference>
<dbReference type="InterPro" id="IPR017451">
    <property type="entry name" value="F-box-assoc_interact_dom"/>
</dbReference>
<evidence type="ECO:0000259" key="1">
    <source>
        <dbReference type="PROSITE" id="PS50181"/>
    </source>
</evidence>
<feature type="domain" description="F-box" evidence="1">
    <location>
        <begin position="1"/>
        <end position="44"/>
    </location>
</feature>
<dbReference type="PANTHER" id="PTHR31672">
    <property type="entry name" value="BNACNNG10540D PROTEIN"/>
    <property type="match status" value="1"/>
</dbReference>
<dbReference type="NCBIfam" id="TIGR01640">
    <property type="entry name" value="F_box_assoc_1"/>
    <property type="match status" value="1"/>
</dbReference>
<evidence type="ECO:0000313" key="2">
    <source>
        <dbReference type="EMBL" id="CAE5958092.1"/>
    </source>
</evidence>
<protein>
    <recommendedName>
        <fullName evidence="1">F-box domain-containing protein</fullName>
    </recommendedName>
</protein>
<gene>
    <name evidence="2" type="ORF">AARE701A_LOCUS1729</name>
</gene>
<keyword evidence="3" id="KW-1185">Reference proteome</keyword>
<dbReference type="Proteomes" id="UP000682877">
    <property type="component" value="Chromosome 1"/>
</dbReference>
<dbReference type="InterPro" id="IPR001810">
    <property type="entry name" value="F-box_dom"/>
</dbReference>
<reference evidence="2" key="1">
    <citation type="submission" date="2021-01" db="EMBL/GenBank/DDBJ databases">
        <authorList>
            <person name="Bezrukov I."/>
        </authorList>
    </citation>
    <scope>NUCLEOTIDE SEQUENCE</scope>
</reference>
<dbReference type="Pfam" id="PF07734">
    <property type="entry name" value="FBA_1"/>
    <property type="match status" value="1"/>
</dbReference>
<dbReference type="InterPro" id="IPR036047">
    <property type="entry name" value="F-box-like_dom_sf"/>
</dbReference>
<dbReference type="AlphaFoldDB" id="A0A8S1ZEI0"/>
<dbReference type="EMBL" id="LR999451">
    <property type="protein sequence ID" value="CAE5958092.1"/>
    <property type="molecule type" value="Genomic_DNA"/>
</dbReference>
<organism evidence="2 3">
    <name type="scientific">Arabidopsis arenosa</name>
    <name type="common">Sand rock-cress</name>
    <name type="synonym">Cardaminopsis arenosa</name>
    <dbReference type="NCBI Taxonomy" id="38785"/>
    <lineage>
        <taxon>Eukaryota</taxon>
        <taxon>Viridiplantae</taxon>
        <taxon>Streptophyta</taxon>
        <taxon>Embryophyta</taxon>
        <taxon>Tracheophyta</taxon>
        <taxon>Spermatophyta</taxon>
        <taxon>Magnoliopsida</taxon>
        <taxon>eudicotyledons</taxon>
        <taxon>Gunneridae</taxon>
        <taxon>Pentapetalae</taxon>
        <taxon>rosids</taxon>
        <taxon>malvids</taxon>
        <taxon>Brassicales</taxon>
        <taxon>Brassicaceae</taxon>
        <taxon>Camelineae</taxon>
        <taxon>Arabidopsis</taxon>
    </lineage>
</organism>